<dbReference type="InterPro" id="IPR058625">
    <property type="entry name" value="MdtA-like_BSH"/>
</dbReference>
<dbReference type="Gene3D" id="2.40.50.100">
    <property type="match status" value="1"/>
</dbReference>
<sequence>MAKRITFTLIGLLIIFGGIFGWYGVRQYFMKKYFATFTPPPQTVSVATAKLESWQPFLYAVGNLKAVDGVEISSEVSGQVKVIYFKSGELVKQGQALIQLDDASEQAQLKDINAQLQLAKVNDHRTKKLFTQGATSQASVDDSSSKSKQLQANYENISSAIAKKLIRAPFSGKIGIKQVNVGQYISPGFSCASLQSAHVLNVHFSLPQQEISKIALKQEVLVISDAYPELTFKGSVTAIDSKVDESTRTIQAQATIDNKENKLLPGMFVSAKILLPIIPNTITLPQTAITYTLYGDAAFLVNLKGQKTATGEDLGTVSRILVKTGEKRDNTVVILDGIKAGDTIVSSGQLKLIDGSSIVINNSVKL</sequence>
<dbReference type="AlphaFoldDB" id="A0A833N5S8"/>
<dbReference type="Pfam" id="PF25954">
    <property type="entry name" value="Beta-barrel_RND_2"/>
    <property type="match status" value="1"/>
</dbReference>
<protein>
    <submittedName>
        <fullName evidence="5">Efflux RND transporter periplasmic adaptor subunit</fullName>
    </submittedName>
</protein>
<evidence type="ECO:0000259" key="4">
    <source>
        <dbReference type="Pfam" id="PF25954"/>
    </source>
</evidence>
<dbReference type="InterPro" id="IPR058792">
    <property type="entry name" value="Beta-barrel_RND_2"/>
</dbReference>
<feature type="transmembrane region" description="Helical" evidence="2">
    <location>
        <begin position="6"/>
        <end position="25"/>
    </location>
</feature>
<dbReference type="PANTHER" id="PTHR30469">
    <property type="entry name" value="MULTIDRUG RESISTANCE PROTEIN MDTA"/>
    <property type="match status" value="1"/>
</dbReference>
<dbReference type="Gene3D" id="2.40.420.20">
    <property type="match status" value="1"/>
</dbReference>
<dbReference type="PANTHER" id="PTHR30469:SF11">
    <property type="entry name" value="BLL4320 PROTEIN"/>
    <property type="match status" value="1"/>
</dbReference>
<accession>A0A833N5S8</accession>
<dbReference type="RefSeq" id="WP_152211815.1">
    <property type="nucleotide sequence ID" value="NZ_WFLN01000004.1"/>
</dbReference>
<dbReference type="GO" id="GO:1990281">
    <property type="term" value="C:efflux pump complex"/>
    <property type="evidence" value="ECO:0007669"/>
    <property type="project" value="TreeGrafter"/>
</dbReference>
<evidence type="ECO:0000256" key="2">
    <source>
        <dbReference type="SAM" id="Phobius"/>
    </source>
</evidence>
<name>A0A833N5S8_9BACT</name>
<evidence type="ECO:0000313" key="5">
    <source>
        <dbReference type="EMBL" id="KAB8033729.1"/>
    </source>
</evidence>
<gene>
    <name evidence="5" type="ORF">GCL57_03205</name>
</gene>
<reference evidence="5 6" key="1">
    <citation type="submission" date="2019-10" db="EMBL/GenBank/DDBJ databases">
        <title>New genus of Silvanigrellaceae.</title>
        <authorList>
            <person name="Pitt A."/>
            <person name="Hahn M.W."/>
        </authorList>
    </citation>
    <scope>NUCLEOTIDE SEQUENCE [LARGE SCALE GENOMIC DNA]</scope>
    <source>
        <strain evidence="5 6">33A1-SZDP</strain>
    </source>
</reference>
<dbReference type="Gene3D" id="1.10.287.470">
    <property type="entry name" value="Helix hairpin bin"/>
    <property type="match status" value="1"/>
</dbReference>
<dbReference type="Gene3D" id="2.40.30.170">
    <property type="match status" value="1"/>
</dbReference>
<feature type="domain" description="Multidrug resistance protein MdtA-like barrel-sandwich hybrid" evidence="3">
    <location>
        <begin position="70"/>
        <end position="188"/>
    </location>
</feature>
<organism evidence="5 6">
    <name type="scientific">Fluviispira multicolorata</name>
    <dbReference type="NCBI Taxonomy" id="2654512"/>
    <lineage>
        <taxon>Bacteria</taxon>
        <taxon>Pseudomonadati</taxon>
        <taxon>Bdellovibrionota</taxon>
        <taxon>Oligoflexia</taxon>
        <taxon>Silvanigrellales</taxon>
        <taxon>Silvanigrellaceae</taxon>
        <taxon>Fluviispira</taxon>
    </lineage>
</organism>
<evidence type="ECO:0000259" key="3">
    <source>
        <dbReference type="Pfam" id="PF25917"/>
    </source>
</evidence>
<keyword evidence="6" id="KW-1185">Reference proteome</keyword>
<evidence type="ECO:0000313" key="6">
    <source>
        <dbReference type="Proteomes" id="UP000442694"/>
    </source>
</evidence>
<comment type="similarity">
    <text evidence="1">Belongs to the membrane fusion protein (MFP) (TC 8.A.1) family.</text>
</comment>
<comment type="caution">
    <text evidence="5">The sequence shown here is derived from an EMBL/GenBank/DDBJ whole genome shotgun (WGS) entry which is preliminary data.</text>
</comment>
<dbReference type="FunFam" id="2.40.30.170:FF:000010">
    <property type="entry name" value="Efflux RND transporter periplasmic adaptor subunit"/>
    <property type="match status" value="1"/>
</dbReference>
<dbReference type="SUPFAM" id="SSF111369">
    <property type="entry name" value="HlyD-like secretion proteins"/>
    <property type="match status" value="1"/>
</dbReference>
<feature type="domain" description="CusB-like beta-barrel" evidence="4">
    <location>
        <begin position="203"/>
        <end position="272"/>
    </location>
</feature>
<keyword evidence="2" id="KW-0812">Transmembrane</keyword>
<keyword evidence="2" id="KW-1133">Transmembrane helix</keyword>
<proteinExistence type="inferred from homology"/>
<dbReference type="Proteomes" id="UP000442694">
    <property type="component" value="Unassembled WGS sequence"/>
</dbReference>
<dbReference type="GO" id="GO:0015562">
    <property type="term" value="F:efflux transmembrane transporter activity"/>
    <property type="evidence" value="ECO:0007669"/>
    <property type="project" value="TreeGrafter"/>
</dbReference>
<dbReference type="InterPro" id="IPR006143">
    <property type="entry name" value="RND_pump_MFP"/>
</dbReference>
<dbReference type="NCBIfam" id="TIGR01730">
    <property type="entry name" value="RND_mfp"/>
    <property type="match status" value="1"/>
</dbReference>
<keyword evidence="2" id="KW-0472">Membrane</keyword>
<evidence type="ECO:0000256" key="1">
    <source>
        <dbReference type="ARBA" id="ARBA00009477"/>
    </source>
</evidence>
<dbReference type="Pfam" id="PF25917">
    <property type="entry name" value="BSH_RND"/>
    <property type="match status" value="1"/>
</dbReference>
<dbReference type="EMBL" id="WFLN01000004">
    <property type="protein sequence ID" value="KAB8033729.1"/>
    <property type="molecule type" value="Genomic_DNA"/>
</dbReference>